<reference evidence="3" key="1">
    <citation type="journal article" date="2016" name="Front. Microbiol.">
        <title>Molecular Keys to the Janthinobacterium and Duganella spp. Interaction with the Plant Pathogen Fusarium graminearum.</title>
        <authorList>
            <person name="Haack F.S."/>
            <person name="Poehlein A."/>
            <person name="Kroger C."/>
            <person name="Voigt C.A."/>
            <person name="Piepenbring M."/>
            <person name="Bode H.B."/>
            <person name="Daniel R."/>
            <person name="Schafer W."/>
            <person name="Streit W.R."/>
        </authorList>
    </citation>
    <scope>NUCLEOTIDE SEQUENCE [LARGE SCALE GENOMIC DNA]</scope>
    <source>
        <strain evidence="3">T54</strain>
    </source>
</reference>
<dbReference type="PANTHER" id="PTHR11440">
    <property type="entry name" value="LECITHIN-CHOLESTEROL ACYLTRANSFERASE-RELATED"/>
    <property type="match status" value="1"/>
</dbReference>
<evidence type="ECO:0000259" key="1">
    <source>
        <dbReference type="Pfam" id="PF07819"/>
    </source>
</evidence>
<evidence type="ECO:0000313" key="2">
    <source>
        <dbReference type="EMBL" id="OFA00234.1"/>
    </source>
</evidence>
<evidence type="ECO:0000313" key="3">
    <source>
        <dbReference type="Proteomes" id="UP000175989"/>
    </source>
</evidence>
<proteinExistence type="predicted"/>
<accession>A0A1E7WMF5</accession>
<comment type="caution">
    <text evidence="2">The sequence shown here is derived from an EMBL/GenBank/DDBJ whole genome shotgun (WGS) entry which is preliminary data.</text>
</comment>
<protein>
    <submittedName>
        <fullName evidence="2">PGAP1-like protein</fullName>
    </submittedName>
</protein>
<dbReference type="Proteomes" id="UP000175989">
    <property type="component" value="Unassembled WGS sequence"/>
</dbReference>
<organism evidence="2 3">
    <name type="scientific">Duganella phyllosphaerae</name>
    <dbReference type="NCBI Taxonomy" id="762836"/>
    <lineage>
        <taxon>Bacteria</taxon>
        <taxon>Pseudomonadati</taxon>
        <taxon>Pseudomonadota</taxon>
        <taxon>Betaproteobacteria</taxon>
        <taxon>Burkholderiales</taxon>
        <taxon>Oxalobacteraceae</taxon>
        <taxon>Telluria group</taxon>
        <taxon>Duganella</taxon>
    </lineage>
</organism>
<dbReference type="AlphaFoldDB" id="A0A1E7WMF5"/>
<dbReference type="GO" id="GO:0016788">
    <property type="term" value="F:hydrolase activity, acting on ester bonds"/>
    <property type="evidence" value="ECO:0007669"/>
    <property type="project" value="InterPro"/>
</dbReference>
<dbReference type="Gene3D" id="3.40.50.1820">
    <property type="entry name" value="alpha/beta hydrolase"/>
    <property type="match status" value="1"/>
</dbReference>
<keyword evidence="3" id="KW-1185">Reference proteome</keyword>
<name>A0A1E7WMF5_9BURK</name>
<sequence>MSNYLPISTANGGKMTEGCCTPTIDKTPQTVVALPKKVLPIIFIPGIMGTNLRLTSGQQRISERSNNIAWHPDSKTSSLGLVFVDASDRQSRLSPLTTEVDVYDPVKNPTGNPSETSEDRHDMGDIYVFLNADPLSPLLVNDLKTKVGGKTKEQKAMERGWGEIYFSSYQMILESCEKYLNRFTLGKFWRSVLDQSPSDFKAHNEPVLPPITEAECRKALSECFFPVHAMGYNWLQSNGVSGAKMAIRIRKLIQKYRSENYQCEKVIVVTHSMGGLVARALVHPEIGGLANEVLGVIHGAMPAVGAPAAYKRMRCGFEEGVTKMAIPPKVLGNYGYEVTAVLANAPGGLELLPSRAYGNNWLEIRQGTTLLKSLPERGDPYSEIYQIRGKWFSLLREEWINPANLPGRGFANTCNFLQEARIFHDSIHNTYHPCTYVHYSAEEDRPSWASVVWQFDVRSREKNWEDLAIDFDDAQGKFELRKVGEKTMYRHRASLGRSVGAGDQTVPLRSSEHQLWSKKPQGIFRQSGYEHQASYGDNNVIRATMYSLIRIIQTMKWGENG</sequence>
<dbReference type="PATRIC" id="fig|762836.4.peg.2516"/>
<dbReference type="EMBL" id="LROM01000084">
    <property type="protein sequence ID" value="OFA00234.1"/>
    <property type="molecule type" value="Genomic_DNA"/>
</dbReference>
<dbReference type="OrthoDB" id="9814331at2"/>
<dbReference type="SUPFAM" id="SSF53474">
    <property type="entry name" value="alpha/beta-Hydrolases"/>
    <property type="match status" value="1"/>
</dbReference>
<dbReference type="InterPro" id="IPR029058">
    <property type="entry name" value="AB_hydrolase_fold"/>
</dbReference>
<dbReference type="InterPro" id="IPR012908">
    <property type="entry name" value="PGAP1-ab_dom-like"/>
</dbReference>
<dbReference type="RefSeq" id="WP_071651624.1">
    <property type="nucleotide sequence ID" value="NZ_LROM01000084.1"/>
</dbReference>
<dbReference type="Pfam" id="PF07819">
    <property type="entry name" value="PGAP1"/>
    <property type="match status" value="1"/>
</dbReference>
<gene>
    <name evidence="2" type="ORF">DUPY_24380</name>
</gene>
<feature type="domain" description="GPI inositol-deacylase PGAP1-like alpha/beta" evidence="1">
    <location>
        <begin position="249"/>
        <end position="320"/>
    </location>
</feature>